<evidence type="ECO:0000313" key="9">
    <source>
        <dbReference type="Proteomes" id="UP000298264"/>
    </source>
</evidence>
<dbReference type="Proteomes" id="UP000298264">
    <property type="component" value="Unassembled WGS sequence"/>
</dbReference>
<dbReference type="GO" id="GO:0009007">
    <property type="term" value="F:site-specific DNA-methyltransferase (adenine-specific) activity"/>
    <property type="evidence" value="ECO:0007669"/>
    <property type="project" value="UniProtKB-EC"/>
</dbReference>
<dbReference type="PRINTS" id="PR00506">
    <property type="entry name" value="D21N6MTFRASE"/>
</dbReference>
<dbReference type="InterPro" id="IPR002052">
    <property type="entry name" value="DNA_methylase_N6_adenine_CS"/>
</dbReference>
<keyword evidence="3 8" id="KW-0489">Methyltransferase</keyword>
<dbReference type="PROSITE" id="PS00092">
    <property type="entry name" value="N6_MTASE"/>
    <property type="match status" value="1"/>
</dbReference>
<dbReference type="SUPFAM" id="SSF53335">
    <property type="entry name" value="S-adenosyl-L-methionine-dependent methyltransferases"/>
    <property type="match status" value="1"/>
</dbReference>
<dbReference type="InterPro" id="IPR029063">
    <property type="entry name" value="SAM-dependent_MTases_sf"/>
</dbReference>
<accession>A0A4R9LQ53</accession>
<evidence type="ECO:0000313" key="8">
    <source>
        <dbReference type="EMBL" id="TGN11571.1"/>
    </source>
</evidence>
<dbReference type="GO" id="GO:0003677">
    <property type="term" value="F:DNA binding"/>
    <property type="evidence" value="ECO:0007669"/>
    <property type="project" value="InterPro"/>
</dbReference>
<comment type="catalytic activity">
    <reaction evidence="6">
        <text>a 2'-deoxyadenosine in DNA + S-adenosyl-L-methionine = an N(6)-methyl-2'-deoxyadenosine in DNA + S-adenosyl-L-homocysteine + H(+)</text>
        <dbReference type="Rhea" id="RHEA:15197"/>
        <dbReference type="Rhea" id="RHEA-COMP:12418"/>
        <dbReference type="Rhea" id="RHEA-COMP:12419"/>
        <dbReference type="ChEBI" id="CHEBI:15378"/>
        <dbReference type="ChEBI" id="CHEBI:57856"/>
        <dbReference type="ChEBI" id="CHEBI:59789"/>
        <dbReference type="ChEBI" id="CHEBI:90615"/>
        <dbReference type="ChEBI" id="CHEBI:90616"/>
        <dbReference type="EC" id="2.1.1.72"/>
    </reaction>
</comment>
<proteinExistence type="inferred from homology"/>
<organism evidence="8 9">
    <name type="scientific">Leptospira ilyithenensis</name>
    <dbReference type="NCBI Taxonomy" id="2484901"/>
    <lineage>
        <taxon>Bacteria</taxon>
        <taxon>Pseudomonadati</taxon>
        <taxon>Spirochaetota</taxon>
        <taxon>Spirochaetia</taxon>
        <taxon>Leptospirales</taxon>
        <taxon>Leptospiraceae</taxon>
        <taxon>Leptospira</taxon>
    </lineage>
</organism>
<sequence>MANNKTKLELTWIGKENRPRLEPRILLQDTEKSYHSKHRITKSDIFDNRLIFGDNLLALKALEQEFTGKVKCIYIDPPYNTGSAFEHYDDGLEHSIWLGLMRDRLECLRGLLSQDGFIFIQIDYRESARLKLLLDEVFGSSCFRNEIIVGRGIKNIQSQFEDIDSLSSGHDTVYLYAKTNVTRLKTLFEKLDDPQPGKWDTFWRGTDRPTMRYKIFGITPEKGQWRWSKERAFLAKSIYEKYQQEFSNQMSLDEYWQLYERENGNEADFLRLGPDNTVQYYVGPRNYKMLSDVWLNLRSLGKITDFPHEKHEDLLYRIIEWTTKPGDLVLDSFAGSGTTGAVAHKMGRRWIMVELGEHCHTHIIPRLKKVIDGEDQGGISKVVDWQGGGGFRYYKLAPSLLEKDKWDNWVINKQYNATMLAEAICKLEGFIYSPSDSVYWIHGHSTETDYIYVTTQTFGRDQLAILSDEVGSERTLLVMCSAFQAKSSDFQNLTIKKIPNAVLSRCEWSHDDYSLQIENLPMAPKLENEQPGLFDLEETNG</sequence>
<dbReference type="Pfam" id="PF01555">
    <property type="entry name" value="N6_N4_Mtase"/>
    <property type="match status" value="1"/>
</dbReference>
<dbReference type="EMBL" id="RQHV01000041">
    <property type="protein sequence ID" value="TGN11571.1"/>
    <property type="molecule type" value="Genomic_DNA"/>
</dbReference>
<dbReference type="InterPro" id="IPR002295">
    <property type="entry name" value="N4/N6-MTase_EcoPI_Mod-like"/>
</dbReference>
<keyword evidence="5" id="KW-0949">S-adenosyl-L-methionine</keyword>
<evidence type="ECO:0000256" key="4">
    <source>
        <dbReference type="ARBA" id="ARBA00022679"/>
    </source>
</evidence>
<comment type="caution">
    <text evidence="8">The sequence shown here is derived from an EMBL/GenBank/DDBJ whole genome shotgun (WGS) entry which is preliminary data.</text>
</comment>
<keyword evidence="9" id="KW-1185">Reference proteome</keyword>
<dbReference type="AlphaFoldDB" id="A0A4R9LQ53"/>
<feature type="domain" description="DNA methylase N-4/N-6" evidence="7">
    <location>
        <begin position="70"/>
        <end position="361"/>
    </location>
</feature>
<reference evidence="8" key="1">
    <citation type="journal article" date="2019" name="PLoS Negl. Trop. Dis.">
        <title>Revisiting the worldwide diversity of Leptospira species in the environment.</title>
        <authorList>
            <person name="Vincent A.T."/>
            <person name="Schiettekatte O."/>
            <person name="Bourhy P."/>
            <person name="Veyrier F.J."/>
            <person name="Picardeau M."/>
        </authorList>
    </citation>
    <scope>NUCLEOTIDE SEQUENCE [LARGE SCALE GENOMIC DNA]</scope>
    <source>
        <strain evidence="8">201400974</strain>
    </source>
</reference>
<dbReference type="EC" id="2.1.1.72" evidence="2"/>
<dbReference type="InterPro" id="IPR002941">
    <property type="entry name" value="DNA_methylase_N4/N6"/>
</dbReference>
<evidence type="ECO:0000256" key="3">
    <source>
        <dbReference type="ARBA" id="ARBA00022603"/>
    </source>
</evidence>
<comment type="similarity">
    <text evidence="1">Belongs to the N(4)/N(6)-methyltransferase family.</text>
</comment>
<gene>
    <name evidence="8" type="ORF">EHS11_06650</name>
</gene>
<evidence type="ECO:0000256" key="1">
    <source>
        <dbReference type="ARBA" id="ARBA00006594"/>
    </source>
</evidence>
<keyword evidence="4 8" id="KW-0808">Transferase</keyword>
<evidence type="ECO:0000256" key="2">
    <source>
        <dbReference type="ARBA" id="ARBA00011900"/>
    </source>
</evidence>
<dbReference type="OrthoDB" id="9800801at2"/>
<evidence type="ECO:0000259" key="7">
    <source>
        <dbReference type="Pfam" id="PF01555"/>
    </source>
</evidence>
<dbReference type="GO" id="GO:0032259">
    <property type="term" value="P:methylation"/>
    <property type="evidence" value="ECO:0007669"/>
    <property type="project" value="UniProtKB-KW"/>
</dbReference>
<dbReference type="RefSeq" id="WP_135763622.1">
    <property type="nucleotide sequence ID" value="NZ_RQHV01000041.1"/>
</dbReference>
<evidence type="ECO:0000256" key="6">
    <source>
        <dbReference type="ARBA" id="ARBA00047942"/>
    </source>
</evidence>
<name>A0A4R9LQ53_9LEPT</name>
<dbReference type="Gene3D" id="3.40.50.150">
    <property type="entry name" value="Vaccinia Virus protein VP39"/>
    <property type="match status" value="1"/>
</dbReference>
<protein>
    <recommendedName>
        <fullName evidence="2">site-specific DNA-methyltransferase (adenine-specific)</fullName>
        <ecNumber evidence="2">2.1.1.72</ecNumber>
    </recommendedName>
</protein>
<dbReference type="GO" id="GO:0008170">
    <property type="term" value="F:N-methyltransferase activity"/>
    <property type="evidence" value="ECO:0007669"/>
    <property type="project" value="InterPro"/>
</dbReference>
<evidence type="ECO:0000256" key="5">
    <source>
        <dbReference type="ARBA" id="ARBA00022691"/>
    </source>
</evidence>